<proteinExistence type="predicted"/>
<reference evidence="1" key="2">
    <citation type="journal article" date="2021" name="Microbiome">
        <title>Successional dynamics and alternative stable states in a saline activated sludge microbial community over 9 years.</title>
        <authorList>
            <person name="Wang Y."/>
            <person name="Ye J."/>
            <person name="Ju F."/>
            <person name="Liu L."/>
            <person name="Boyd J.A."/>
            <person name="Deng Y."/>
            <person name="Parks D.H."/>
            <person name="Jiang X."/>
            <person name="Yin X."/>
            <person name="Woodcroft B.J."/>
            <person name="Tyson G.W."/>
            <person name="Hugenholtz P."/>
            <person name="Polz M.F."/>
            <person name="Zhang T."/>
        </authorList>
    </citation>
    <scope>NUCLEOTIDE SEQUENCE</scope>
    <source>
        <strain evidence="1">HKST-UBA14</strain>
    </source>
</reference>
<comment type="caution">
    <text evidence="1">The sequence shown here is derived from an EMBL/GenBank/DDBJ whole genome shotgun (WGS) entry which is preliminary data.</text>
</comment>
<gene>
    <name evidence="1" type="ORF">KC909_04910</name>
</gene>
<evidence type="ECO:0000313" key="1">
    <source>
        <dbReference type="EMBL" id="MCA9383683.1"/>
    </source>
</evidence>
<dbReference type="AlphaFoldDB" id="A0A955RJD2"/>
<keyword evidence="1" id="KW-0687">Ribonucleoprotein</keyword>
<evidence type="ECO:0000313" key="2">
    <source>
        <dbReference type="Proteomes" id="UP000783287"/>
    </source>
</evidence>
<keyword evidence="1" id="KW-0689">Ribosomal protein</keyword>
<dbReference type="EMBL" id="JAGQLK010000112">
    <property type="protein sequence ID" value="MCA9383683.1"/>
    <property type="molecule type" value="Genomic_DNA"/>
</dbReference>
<dbReference type="GO" id="GO:0005840">
    <property type="term" value="C:ribosome"/>
    <property type="evidence" value="ECO:0007669"/>
    <property type="project" value="UniProtKB-KW"/>
</dbReference>
<accession>A0A955RJD2</accession>
<dbReference type="Proteomes" id="UP000783287">
    <property type="component" value="Unassembled WGS sequence"/>
</dbReference>
<reference evidence="1" key="1">
    <citation type="submission" date="2020-04" db="EMBL/GenBank/DDBJ databases">
        <authorList>
            <person name="Zhang T."/>
        </authorList>
    </citation>
    <scope>NUCLEOTIDE SEQUENCE</scope>
    <source>
        <strain evidence="1">HKST-UBA14</strain>
    </source>
</reference>
<protein>
    <submittedName>
        <fullName evidence="1">Ribosomal protein S21/MRP21</fullName>
    </submittedName>
</protein>
<name>A0A955RJD2_9BACT</name>
<sequence length="70" mass="8393">MAVIVHDDMPIDQALKMLWREANRENIPNVLMEKRYRVKPASKRHEINKVWAKMKRRRRAAKRKAAKKGK</sequence>
<organism evidence="1 2">
    <name type="scientific">Candidatus Dojkabacteria bacterium</name>
    <dbReference type="NCBI Taxonomy" id="2099670"/>
    <lineage>
        <taxon>Bacteria</taxon>
        <taxon>Candidatus Dojkabacteria</taxon>
    </lineage>
</organism>